<dbReference type="Pfam" id="PF12802">
    <property type="entry name" value="MarR_2"/>
    <property type="match status" value="1"/>
</dbReference>
<evidence type="ECO:0000256" key="1">
    <source>
        <dbReference type="ARBA" id="ARBA00022679"/>
    </source>
</evidence>
<evidence type="ECO:0000313" key="4">
    <source>
        <dbReference type="EMBL" id="MEJ5901505.1"/>
    </source>
</evidence>
<dbReference type="Pfam" id="PF00583">
    <property type="entry name" value="Acetyltransf_1"/>
    <property type="match status" value="1"/>
</dbReference>
<name>A0ABD5K034_9HYPH</name>
<evidence type="ECO:0000313" key="5">
    <source>
        <dbReference type="Proteomes" id="UP001362311"/>
    </source>
</evidence>
<dbReference type="PROSITE" id="PS51186">
    <property type="entry name" value="GNAT"/>
    <property type="match status" value="1"/>
</dbReference>
<evidence type="ECO:0000259" key="3">
    <source>
        <dbReference type="PROSITE" id="PS51186"/>
    </source>
</evidence>
<keyword evidence="1" id="KW-0808">Transferase</keyword>
<evidence type="ECO:0000259" key="2">
    <source>
        <dbReference type="PROSITE" id="PS50995"/>
    </source>
</evidence>
<comment type="caution">
    <text evidence="4">The sequence shown here is derived from an EMBL/GenBank/DDBJ whole genome shotgun (WGS) entry which is preliminary data.</text>
</comment>
<dbReference type="PANTHER" id="PTHR13947">
    <property type="entry name" value="GNAT FAMILY N-ACETYLTRANSFERASE"/>
    <property type="match status" value="1"/>
</dbReference>
<protein>
    <submittedName>
        <fullName evidence="4">Helix-turn-helix domain-containing GNAT family N-acetyltransferase</fullName>
    </submittedName>
</protein>
<dbReference type="RefSeq" id="WP_339440538.1">
    <property type="nucleotide sequence ID" value="NZ_JBBHKQ010000001.1"/>
</dbReference>
<dbReference type="AlphaFoldDB" id="A0ABD5K034"/>
<feature type="domain" description="HTH marR-type" evidence="2">
    <location>
        <begin position="6"/>
        <end position="144"/>
    </location>
</feature>
<dbReference type="InterPro" id="IPR050769">
    <property type="entry name" value="NAT_camello-type"/>
</dbReference>
<gene>
    <name evidence="4" type="ORF">WIX40_15465</name>
</gene>
<dbReference type="Proteomes" id="UP001362311">
    <property type="component" value="Unassembled WGS sequence"/>
</dbReference>
<proteinExistence type="predicted"/>
<dbReference type="InterPro" id="IPR016181">
    <property type="entry name" value="Acyl_CoA_acyltransferase"/>
</dbReference>
<dbReference type="CDD" id="cd04301">
    <property type="entry name" value="NAT_SF"/>
    <property type="match status" value="1"/>
</dbReference>
<dbReference type="GO" id="GO:0016740">
    <property type="term" value="F:transferase activity"/>
    <property type="evidence" value="ECO:0007669"/>
    <property type="project" value="UniProtKB-KW"/>
</dbReference>
<dbReference type="InterPro" id="IPR036390">
    <property type="entry name" value="WH_DNA-bd_sf"/>
</dbReference>
<dbReference type="Gene3D" id="1.10.10.10">
    <property type="entry name" value="Winged helix-like DNA-binding domain superfamily/Winged helix DNA-binding domain"/>
    <property type="match status" value="1"/>
</dbReference>
<dbReference type="EMBL" id="JBBHKQ010000001">
    <property type="protein sequence ID" value="MEJ5901505.1"/>
    <property type="molecule type" value="Genomic_DNA"/>
</dbReference>
<dbReference type="SUPFAM" id="SSF55729">
    <property type="entry name" value="Acyl-CoA N-acyltransferases (Nat)"/>
    <property type="match status" value="1"/>
</dbReference>
<dbReference type="InterPro" id="IPR036388">
    <property type="entry name" value="WH-like_DNA-bd_sf"/>
</dbReference>
<accession>A0ABD5K034</accession>
<dbReference type="SUPFAM" id="SSF46785">
    <property type="entry name" value="Winged helix' DNA-binding domain"/>
    <property type="match status" value="1"/>
</dbReference>
<dbReference type="InterPro" id="IPR000182">
    <property type="entry name" value="GNAT_dom"/>
</dbReference>
<dbReference type="SMART" id="SM00347">
    <property type="entry name" value="HTH_MARR"/>
    <property type="match status" value="1"/>
</dbReference>
<feature type="domain" description="N-acetyltransferase" evidence="3">
    <location>
        <begin position="164"/>
        <end position="309"/>
    </location>
</feature>
<dbReference type="PROSITE" id="PS50995">
    <property type="entry name" value="HTH_MARR_2"/>
    <property type="match status" value="1"/>
</dbReference>
<sequence>MTEPTNQADIGALRAFNRAYTRRLGLLNAHLDKSPFTLTEARILYEIANRTAPTAADIMRALGLDRGQLSRTLKRFTERGLIETEQHPDGGRSRPILLTEMGRKAFSALERNTCDAVGELLDGLRPDRRRDLLTAAGAIMRVFDERQNGQVQLRDLKAGDLGWIIHRQAILYTGEYGWNNEYEALVARILADFTENFDPAHDAGWVAEIDGRVVGSVFLIKGGQPGLGKLRLLYVEPDARGAGVGAKLVNACIERARAVGDERLTLWTNSVLTAARRLYERAGFKLVEEAPHHSFGVDLIGQTWELDLPASLQGQMKASA</sequence>
<dbReference type="GO" id="GO:0006355">
    <property type="term" value="P:regulation of DNA-templated transcription"/>
    <property type="evidence" value="ECO:0007669"/>
    <property type="project" value="UniProtKB-ARBA"/>
</dbReference>
<dbReference type="Gene3D" id="3.40.630.30">
    <property type="match status" value="1"/>
</dbReference>
<organism evidence="4 5">
    <name type="scientific">Ochrobactrum teleogrylli</name>
    <dbReference type="NCBI Taxonomy" id="2479765"/>
    <lineage>
        <taxon>Bacteria</taxon>
        <taxon>Pseudomonadati</taxon>
        <taxon>Pseudomonadota</taxon>
        <taxon>Alphaproteobacteria</taxon>
        <taxon>Hyphomicrobiales</taxon>
        <taxon>Brucellaceae</taxon>
        <taxon>Brucella/Ochrobactrum group</taxon>
        <taxon>Ochrobactrum</taxon>
    </lineage>
</organism>
<dbReference type="PANTHER" id="PTHR13947:SF37">
    <property type="entry name" value="LD18367P"/>
    <property type="match status" value="1"/>
</dbReference>
<reference evidence="4 5" key="1">
    <citation type="submission" date="2024-03" db="EMBL/GenBank/DDBJ databases">
        <title>Reference genomes for the five species model microbial community.</title>
        <authorList>
            <person name="Padfield D."/>
        </authorList>
    </citation>
    <scope>NUCLEOTIDE SEQUENCE [LARGE SCALE GENOMIC DNA]</scope>
    <source>
        <strain evidence="4 5">AB1</strain>
    </source>
</reference>
<dbReference type="InterPro" id="IPR000835">
    <property type="entry name" value="HTH_MarR-typ"/>
</dbReference>